<keyword evidence="3" id="KW-0121">Carboxypeptidase</keyword>
<organism evidence="3 4">
    <name type="scientific">Thermoflavifilum thermophilum</name>
    <dbReference type="NCBI Taxonomy" id="1393122"/>
    <lineage>
        <taxon>Bacteria</taxon>
        <taxon>Pseudomonadati</taxon>
        <taxon>Bacteroidota</taxon>
        <taxon>Chitinophagia</taxon>
        <taxon>Chitinophagales</taxon>
        <taxon>Chitinophagaceae</taxon>
        <taxon>Thermoflavifilum</taxon>
    </lineage>
</organism>
<name>A0A1I7NIN2_9BACT</name>
<proteinExistence type="predicted"/>
<dbReference type="Proteomes" id="UP000199537">
    <property type="component" value="Unassembled WGS sequence"/>
</dbReference>
<keyword evidence="4" id="KW-1185">Reference proteome</keyword>
<evidence type="ECO:0000256" key="2">
    <source>
        <dbReference type="SAM" id="SignalP"/>
    </source>
</evidence>
<keyword evidence="3" id="KW-0645">Protease</keyword>
<keyword evidence="2" id="KW-0732">Signal</keyword>
<evidence type="ECO:0000313" key="4">
    <source>
        <dbReference type="Proteomes" id="UP000199537"/>
    </source>
</evidence>
<sequence length="523" mass="58945">MKKHLNLLIIVVCFQLGMIGIHFQAQAQEPRRPQPPATENATQKDKLPPAQPDVTTTGSVTVEGQRIDYQAVAGTIPLLDDNEQDTTARMFYVAYFKQGVTDESTRPITFLYNGGPGSATIWLHMGAFGPRRVVIDTTVHMHGAPYELVNNDYSLLDASDLVFVDAPGTGFSRVMQGKEKDYYGVDQDGRAFSQFIMRFITKYGRWNSPKFLFGESYGTTRSAVLSSMLQSMYDIDLNGVILLSQILSFDNSIDGPSRNPGNDMPYILGLPTFAATAWYHHQLPQQHPDLEAFLKEVENFATGEYAQALIKGNTLDSNTFNAIAEKLHEYTGLDVDYIKKANLRVDGGEFEQQLLNKKGLTTGRLDTRFSGPSLDILSQRAYYDPQSEAISGAYVALFNDYVRKVLKYGQNMDYHPTIYGRMQWDWTHGGSRMGVNVMTDLATAMKKNPRLQVLLQAGYYDLATPFYEGVYELQHLPIPNDLQKNIHFEFYQSGHMVYLHVPSLKQLHDSTKKFIESLYSPAH</sequence>
<accession>A0A1I7NIN2</accession>
<dbReference type="GO" id="GO:0004185">
    <property type="term" value="F:serine-type carboxypeptidase activity"/>
    <property type="evidence" value="ECO:0007669"/>
    <property type="project" value="InterPro"/>
</dbReference>
<gene>
    <name evidence="3" type="ORF">SAMN05660895_2019</name>
</gene>
<evidence type="ECO:0000256" key="1">
    <source>
        <dbReference type="SAM" id="MobiDB-lite"/>
    </source>
</evidence>
<evidence type="ECO:0000313" key="3">
    <source>
        <dbReference type="EMBL" id="SFV34508.1"/>
    </source>
</evidence>
<dbReference type="SUPFAM" id="SSF53474">
    <property type="entry name" value="alpha/beta-Hydrolases"/>
    <property type="match status" value="1"/>
</dbReference>
<dbReference type="Pfam" id="PF00450">
    <property type="entry name" value="Peptidase_S10"/>
    <property type="match status" value="1"/>
</dbReference>
<dbReference type="InterPro" id="IPR029058">
    <property type="entry name" value="AB_hydrolase_fold"/>
</dbReference>
<dbReference type="InterPro" id="IPR001563">
    <property type="entry name" value="Peptidase_S10"/>
</dbReference>
<keyword evidence="3" id="KW-0378">Hydrolase</keyword>
<dbReference type="RefSeq" id="WP_222842617.1">
    <property type="nucleotide sequence ID" value="NZ_FPCJ01000001.1"/>
</dbReference>
<protein>
    <submittedName>
        <fullName evidence="3">Carboxypeptidase C (Cathepsin A)</fullName>
    </submittedName>
</protein>
<dbReference type="Gene3D" id="3.40.50.1820">
    <property type="entry name" value="alpha/beta hydrolase"/>
    <property type="match status" value="1"/>
</dbReference>
<dbReference type="AlphaFoldDB" id="A0A1I7NIN2"/>
<reference evidence="4" key="1">
    <citation type="submission" date="2016-10" db="EMBL/GenBank/DDBJ databases">
        <authorList>
            <person name="Varghese N."/>
            <person name="Submissions S."/>
        </authorList>
    </citation>
    <scope>NUCLEOTIDE SEQUENCE [LARGE SCALE GENOMIC DNA]</scope>
    <source>
        <strain evidence="4">DSM 14807</strain>
    </source>
</reference>
<dbReference type="EMBL" id="FPCJ01000001">
    <property type="protein sequence ID" value="SFV34508.1"/>
    <property type="molecule type" value="Genomic_DNA"/>
</dbReference>
<dbReference type="GO" id="GO:0006508">
    <property type="term" value="P:proteolysis"/>
    <property type="evidence" value="ECO:0007669"/>
    <property type="project" value="InterPro"/>
</dbReference>
<feature type="region of interest" description="Disordered" evidence="1">
    <location>
        <begin position="27"/>
        <end position="58"/>
    </location>
</feature>
<feature type="chain" id="PRO_5011539333" evidence="2">
    <location>
        <begin position="28"/>
        <end position="523"/>
    </location>
</feature>
<feature type="signal peptide" evidence="2">
    <location>
        <begin position="1"/>
        <end position="27"/>
    </location>
</feature>